<reference evidence="4 5" key="1">
    <citation type="journal article" date="2014" name="Genome Biol. Evol.">
        <title>The secreted proteins of Achlya hypogyna and Thraustotheca clavata identify the ancestral oomycete secretome and reveal gene acquisitions by horizontal gene transfer.</title>
        <authorList>
            <person name="Misner I."/>
            <person name="Blouin N."/>
            <person name="Leonard G."/>
            <person name="Richards T.A."/>
            <person name="Lane C.E."/>
        </authorList>
    </citation>
    <scope>NUCLEOTIDE SEQUENCE [LARGE SCALE GENOMIC DNA]</scope>
    <source>
        <strain evidence="4 5">ATCC 34112</strain>
    </source>
</reference>
<dbReference type="GO" id="GO:0005096">
    <property type="term" value="F:GTPase activator activity"/>
    <property type="evidence" value="ECO:0007669"/>
    <property type="project" value="UniProtKB-KW"/>
</dbReference>
<dbReference type="EMBL" id="JNBS01000232">
    <property type="protein sequence ID" value="OQS07529.1"/>
    <property type="molecule type" value="Genomic_DNA"/>
</dbReference>
<keyword evidence="1" id="KW-0343">GTPase activation</keyword>
<dbReference type="AlphaFoldDB" id="A0A1W0ABH3"/>
<evidence type="ECO:0000256" key="2">
    <source>
        <dbReference type="ARBA" id="ARBA00022614"/>
    </source>
</evidence>
<dbReference type="GO" id="GO:0005829">
    <property type="term" value="C:cytosol"/>
    <property type="evidence" value="ECO:0007669"/>
    <property type="project" value="TreeGrafter"/>
</dbReference>
<comment type="caution">
    <text evidence="4">The sequence shown here is derived from an EMBL/GenBank/DDBJ whole genome shotgun (WGS) entry which is preliminary data.</text>
</comment>
<dbReference type="PANTHER" id="PTHR24113">
    <property type="entry name" value="RAN GTPASE-ACTIVATING PROTEIN 1"/>
    <property type="match status" value="1"/>
</dbReference>
<evidence type="ECO:0000256" key="3">
    <source>
        <dbReference type="ARBA" id="ARBA00022737"/>
    </source>
</evidence>
<dbReference type="SUPFAM" id="SSF52047">
    <property type="entry name" value="RNI-like"/>
    <property type="match status" value="1"/>
</dbReference>
<keyword evidence="3" id="KW-0677">Repeat</keyword>
<dbReference type="GO" id="GO:0048471">
    <property type="term" value="C:perinuclear region of cytoplasm"/>
    <property type="evidence" value="ECO:0007669"/>
    <property type="project" value="TreeGrafter"/>
</dbReference>
<evidence type="ECO:0000313" key="5">
    <source>
        <dbReference type="Proteomes" id="UP000243217"/>
    </source>
</evidence>
<dbReference type="GO" id="GO:0005634">
    <property type="term" value="C:nucleus"/>
    <property type="evidence" value="ECO:0007669"/>
    <property type="project" value="TreeGrafter"/>
</dbReference>
<dbReference type="InterPro" id="IPR027038">
    <property type="entry name" value="RanGap"/>
</dbReference>
<dbReference type="SMART" id="SM00368">
    <property type="entry name" value="LRR_RI"/>
    <property type="match status" value="3"/>
</dbReference>
<dbReference type="STRING" id="74557.A0A1W0ABH3"/>
<gene>
    <name evidence="4" type="ORF">THRCLA_00463</name>
</gene>
<organism evidence="4 5">
    <name type="scientific">Thraustotheca clavata</name>
    <dbReference type="NCBI Taxonomy" id="74557"/>
    <lineage>
        <taxon>Eukaryota</taxon>
        <taxon>Sar</taxon>
        <taxon>Stramenopiles</taxon>
        <taxon>Oomycota</taxon>
        <taxon>Saprolegniomycetes</taxon>
        <taxon>Saprolegniales</taxon>
        <taxon>Achlyaceae</taxon>
        <taxon>Thraustotheca</taxon>
    </lineage>
</organism>
<accession>A0A1W0ABH3</accession>
<evidence type="ECO:0000313" key="4">
    <source>
        <dbReference type="EMBL" id="OQS07529.1"/>
    </source>
</evidence>
<keyword evidence="2" id="KW-0433">Leucine-rich repeat</keyword>
<keyword evidence="5" id="KW-1185">Reference proteome</keyword>
<evidence type="ECO:0000256" key="1">
    <source>
        <dbReference type="ARBA" id="ARBA00022468"/>
    </source>
</evidence>
<dbReference type="InterPro" id="IPR032675">
    <property type="entry name" value="LRR_dom_sf"/>
</dbReference>
<dbReference type="GO" id="GO:0031267">
    <property type="term" value="F:small GTPase binding"/>
    <property type="evidence" value="ECO:0007669"/>
    <property type="project" value="TreeGrafter"/>
</dbReference>
<dbReference type="PANTHER" id="PTHR24113:SF12">
    <property type="entry name" value="RAN GTPASE-ACTIVATING PROTEIN 1"/>
    <property type="match status" value="1"/>
</dbReference>
<evidence type="ECO:0008006" key="6">
    <source>
        <dbReference type="Google" id="ProtNLM"/>
    </source>
</evidence>
<sequence>MELPLPEVLQTVAQFLPSCKDFFAFVHAIPQSHLTRPLQNLLDLAKQIDPLELWPAPIGIDDITDEDIISLIQPTLCLYPSITFELIHDSFFDHLIPSTNVHLKHILYHPKQFDIILTHYRQYTTTLGLDLIENSSRQYTPSDIKQLSHALPQLPKLENLRFDVMVSWDSSVLDCLLSAVHFLHLKSLKLNFMEHNGVIDYDSVRYLAQCIHIPFLENIKLYGLSVPSNDICIARALINSLTLKSISLRNCNFINHFFQLGGHLPKQLKRLIVHFSESIDLEMVAQTIADSNVQEIEFVFQSDQVFQTNGVHTLTTTIANLKHIKSLALGRLQFDETSIQSLTQIIPRLGTLRLQQNGITLEFLKQIATVLPTSSHLHTVQLSHQNIGNEGATALSAALNDRNLKLYLNGNDIGPLGAESLTSVLDKSLILNLDDNPLEEEGCLTLINYLVDHEDTECALSISNTRMNHSNGLACWYALQDLAPRISCLFSIAR</sequence>
<dbReference type="OrthoDB" id="76014at2759"/>
<name>A0A1W0ABH3_9STRA</name>
<dbReference type="Gene3D" id="3.80.10.10">
    <property type="entry name" value="Ribonuclease Inhibitor"/>
    <property type="match status" value="2"/>
</dbReference>
<dbReference type="GO" id="GO:0006913">
    <property type="term" value="P:nucleocytoplasmic transport"/>
    <property type="evidence" value="ECO:0007669"/>
    <property type="project" value="TreeGrafter"/>
</dbReference>
<dbReference type="Proteomes" id="UP000243217">
    <property type="component" value="Unassembled WGS sequence"/>
</dbReference>
<protein>
    <recommendedName>
        <fullName evidence="6">RNI-like protein</fullName>
    </recommendedName>
</protein>
<proteinExistence type="predicted"/>